<comment type="caution">
    <text evidence="3">The sequence shown here is derived from an EMBL/GenBank/DDBJ whole genome shotgun (WGS) entry which is preliminary data.</text>
</comment>
<evidence type="ECO:0000259" key="2">
    <source>
        <dbReference type="Pfam" id="PF01370"/>
    </source>
</evidence>
<dbReference type="PATRIC" id="fig|1321816.3.peg.313"/>
<dbReference type="AlphaFoldDB" id="U1RBT8"/>
<protein>
    <submittedName>
        <fullName evidence="3">NAD dependent epimerase/dehydratase family protein</fullName>
    </submittedName>
</protein>
<reference evidence="3 4" key="1">
    <citation type="submission" date="2013-08" db="EMBL/GenBank/DDBJ databases">
        <authorList>
            <person name="Weinstock G."/>
            <person name="Sodergren E."/>
            <person name="Wylie T."/>
            <person name="Fulton L."/>
            <person name="Fulton R."/>
            <person name="Fronick C."/>
            <person name="O'Laughlin M."/>
            <person name="Godfrey J."/>
            <person name="Miner T."/>
            <person name="Herter B."/>
            <person name="Appelbaum E."/>
            <person name="Cordes M."/>
            <person name="Lek S."/>
            <person name="Wollam A."/>
            <person name="Pepin K.H."/>
            <person name="Palsikar V.B."/>
            <person name="Mitreva M."/>
            <person name="Wilson R.K."/>
        </authorList>
    </citation>
    <scope>NUCLEOTIDE SEQUENCE [LARGE SCALE GENOMIC DNA]</scope>
    <source>
        <strain evidence="3 4">F0580</strain>
    </source>
</reference>
<dbReference type="Pfam" id="PF01370">
    <property type="entry name" value="Epimerase"/>
    <property type="match status" value="1"/>
</dbReference>
<proteinExistence type="inferred from homology"/>
<dbReference type="InterPro" id="IPR001509">
    <property type="entry name" value="Epimerase_deHydtase"/>
</dbReference>
<gene>
    <name evidence="3" type="ORF">HMPREF9244_00365</name>
</gene>
<dbReference type="PANTHER" id="PTHR43000">
    <property type="entry name" value="DTDP-D-GLUCOSE 4,6-DEHYDRATASE-RELATED"/>
    <property type="match status" value="1"/>
</dbReference>
<accession>U1RBT8</accession>
<comment type="similarity">
    <text evidence="1">Belongs to the NAD(P)-dependent epimerase/dehydratase family.</text>
</comment>
<dbReference type="SUPFAM" id="SSF51735">
    <property type="entry name" value="NAD(P)-binding Rossmann-fold domains"/>
    <property type="match status" value="1"/>
</dbReference>
<sequence>MTKKILVTGAGGYIGRHVVTALLDAGHDVVAADIRTEGIDDRATKIQFNLFESQDNIFEKLGSPDVCLHMAWRDGFKHDSDAHLADLSSHYSFIETLLDAGLKQIAVMGSMHEVGYWEGAIDENTPCAPASMYGIAKNALREATKRLAERYDATFQWIRAYYIVGDDVHGNSIFSKLYQAAHEGKDKFPFTTGKNKYDFIDVDELARQIAATVGQNKINGVINCCTGQPMSLADRVEQYIHDNNLSIILDYGAFPDRPYDSPGVWGDATKIHDILGA</sequence>
<keyword evidence="4" id="KW-1185">Reference proteome</keyword>
<organism evidence="3 4">
    <name type="scientific">Alloscardovia omnicolens F0580</name>
    <dbReference type="NCBI Taxonomy" id="1321816"/>
    <lineage>
        <taxon>Bacteria</taxon>
        <taxon>Bacillati</taxon>
        <taxon>Actinomycetota</taxon>
        <taxon>Actinomycetes</taxon>
        <taxon>Bifidobacteriales</taxon>
        <taxon>Bifidobacteriaceae</taxon>
        <taxon>Alloscardovia</taxon>
    </lineage>
</organism>
<dbReference type="EMBL" id="AWSI01000012">
    <property type="protein sequence ID" value="ERH31496.1"/>
    <property type="molecule type" value="Genomic_DNA"/>
</dbReference>
<dbReference type="Gene3D" id="3.40.50.720">
    <property type="entry name" value="NAD(P)-binding Rossmann-like Domain"/>
    <property type="match status" value="1"/>
</dbReference>
<evidence type="ECO:0000313" key="4">
    <source>
        <dbReference type="Proteomes" id="UP000016519"/>
    </source>
</evidence>
<dbReference type="InterPro" id="IPR036291">
    <property type="entry name" value="NAD(P)-bd_dom_sf"/>
</dbReference>
<name>U1RBT8_9BIFI</name>
<evidence type="ECO:0000313" key="3">
    <source>
        <dbReference type="EMBL" id="ERH31496.1"/>
    </source>
</evidence>
<evidence type="ECO:0000256" key="1">
    <source>
        <dbReference type="ARBA" id="ARBA00007637"/>
    </source>
</evidence>
<dbReference type="STRING" id="419015.HMPREF3214_01355"/>
<dbReference type="Proteomes" id="UP000016519">
    <property type="component" value="Unassembled WGS sequence"/>
</dbReference>
<dbReference type="RefSeq" id="WP_021617514.1">
    <property type="nucleotide sequence ID" value="NZ_KE952643.1"/>
</dbReference>
<dbReference type="HOGENOM" id="CLU_007383_1_6_11"/>
<feature type="domain" description="NAD-dependent epimerase/dehydratase" evidence="2">
    <location>
        <begin position="5"/>
        <end position="224"/>
    </location>
</feature>